<dbReference type="AlphaFoldDB" id="A0AAW1R204"/>
<comment type="caution">
    <text evidence="1">The sequence shown here is derived from an EMBL/GenBank/DDBJ whole genome shotgun (WGS) entry which is preliminary data.</text>
</comment>
<protein>
    <submittedName>
        <fullName evidence="1">Uncharacterized protein</fullName>
    </submittedName>
</protein>
<organism evidence="1 2">
    <name type="scientific">Apatococcus lobatus</name>
    <dbReference type="NCBI Taxonomy" id="904363"/>
    <lineage>
        <taxon>Eukaryota</taxon>
        <taxon>Viridiplantae</taxon>
        <taxon>Chlorophyta</taxon>
        <taxon>core chlorophytes</taxon>
        <taxon>Trebouxiophyceae</taxon>
        <taxon>Chlorellales</taxon>
        <taxon>Chlorellaceae</taxon>
        <taxon>Apatococcus</taxon>
    </lineage>
</organism>
<dbReference type="EMBL" id="JALJOS010000017">
    <property type="protein sequence ID" value="KAK9827940.1"/>
    <property type="molecule type" value="Genomic_DNA"/>
</dbReference>
<evidence type="ECO:0000313" key="1">
    <source>
        <dbReference type="EMBL" id="KAK9827940.1"/>
    </source>
</evidence>
<evidence type="ECO:0000313" key="2">
    <source>
        <dbReference type="Proteomes" id="UP001438707"/>
    </source>
</evidence>
<accession>A0AAW1R204</accession>
<name>A0AAW1R204_9CHLO</name>
<gene>
    <name evidence="1" type="ORF">WJX74_010442</name>
</gene>
<sequence>MRRLLRSVAVSQRGVANSSCSSLLAATFPATPRASTVSQESRSFSSSSQETSGSWRHRFRSAFEEWLREKSSRWWLEGVRAQCNKRPELQGRSDEIIAIFASSRDALLQKHEDLASDDRSLLHLNLGCSLLASHKVLSSWIRDEKELLDMLHAQVGGHVSPFFRFMLRSTLYLSPDPFKSTARRLRLLQMEYGSAFQTAMHESDSSLELAVDRCFYRSLFEAEGAPQLTRTCCCSQDVVWFQNLEAHGIGFEHQPGLAAGQSSCCLRIQRLQKR</sequence>
<proteinExistence type="predicted"/>
<keyword evidence="2" id="KW-1185">Reference proteome</keyword>
<dbReference type="Proteomes" id="UP001438707">
    <property type="component" value="Unassembled WGS sequence"/>
</dbReference>
<reference evidence="1 2" key="1">
    <citation type="journal article" date="2024" name="Nat. Commun.">
        <title>Phylogenomics reveals the evolutionary origins of lichenization in chlorophyte algae.</title>
        <authorList>
            <person name="Puginier C."/>
            <person name="Libourel C."/>
            <person name="Otte J."/>
            <person name="Skaloud P."/>
            <person name="Haon M."/>
            <person name="Grisel S."/>
            <person name="Petersen M."/>
            <person name="Berrin J.G."/>
            <person name="Delaux P.M."/>
            <person name="Dal Grande F."/>
            <person name="Keller J."/>
        </authorList>
    </citation>
    <scope>NUCLEOTIDE SEQUENCE [LARGE SCALE GENOMIC DNA]</scope>
    <source>
        <strain evidence="1 2">SAG 2145</strain>
    </source>
</reference>